<feature type="region of interest" description="Disordered" evidence="1">
    <location>
        <begin position="188"/>
        <end position="220"/>
    </location>
</feature>
<feature type="signal peptide" evidence="2">
    <location>
        <begin position="1"/>
        <end position="22"/>
    </location>
</feature>
<proteinExistence type="predicted"/>
<dbReference type="RefSeq" id="WP_235055430.1">
    <property type="nucleotide sequence ID" value="NZ_JAKFHA010000018.1"/>
</dbReference>
<gene>
    <name evidence="3" type="ORF">LZ495_26630</name>
</gene>
<reference evidence="3" key="1">
    <citation type="submission" date="2022-01" db="EMBL/GenBank/DDBJ databases">
        <title>Genome-Based Taxonomic Classification of the Phylum Actinobacteria.</title>
        <authorList>
            <person name="Gao Y."/>
        </authorList>
    </citation>
    <scope>NUCLEOTIDE SEQUENCE</scope>
    <source>
        <strain evidence="3">KLBMP 8922</strain>
    </source>
</reference>
<feature type="compositionally biased region" description="Low complexity" evidence="1">
    <location>
        <begin position="44"/>
        <end position="66"/>
    </location>
</feature>
<feature type="chain" id="PRO_5041446710" evidence="2">
    <location>
        <begin position="23"/>
        <end position="1152"/>
    </location>
</feature>
<feature type="compositionally biased region" description="Low complexity" evidence="1">
    <location>
        <begin position="198"/>
        <end position="215"/>
    </location>
</feature>
<comment type="caution">
    <text evidence="3">The sequence shown here is derived from an EMBL/GenBank/DDBJ whole genome shotgun (WGS) entry which is preliminary data.</text>
</comment>
<feature type="region of interest" description="Disordered" evidence="1">
    <location>
        <begin position="854"/>
        <end position="880"/>
    </location>
</feature>
<accession>A0AA41Q3R0</accession>
<feature type="region of interest" description="Disordered" evidence="1">
    <location>
        <begin position="44"/>
        <end position="91"/>
    </location>
</feature>
<organism evidence="3 4">
    <name type="scientific">Yinghuangia soli</name>
    <dbReference type="NCBI Taxonomy" id="2908204"/>
    <lineage>
        <taxon>Bacteria</taxon>
        <taxon>Bacillati</taxon>
        <taxon>Actinomycetota</taxon>
        <taxon>Actinomycetes</taxon>
        <taxon>Kitasatosporales</taxon>
        <taxon>Streptomycetaceae</taxon>
        <taxon>Yinghuangia</taxon>
    </lineage>
</organism>
<dbReference type="EMBL" id="JAKFHA010000018">
    <property type="protein sequence ID" value="MCF2530771.1"/>
    <property type="molecule type" value="Genomic_DNA"/>
</dbReference>
<name>A0AA41Q3R0_9ACTN</name>
<keyword evidence="4" id="KW-1185">Reference proteome</keyword>
<protein>
    <submittedName>
        <fullName evidence="3">Uncharacterized protein</fullName>
    </submittedName>
</protein>
<sequence length="1152" mass="122136">MKHVLTVLVALAVLATPAAPSAATTAPPTAAAVSTEVSASGSAAEAPSSAVPPAAVPPGALTVGAPPATPAPASPGTTAAPPGTPPTYHPARAEAAYPTRPAPAADPSAVPDFGPADKVVAAWQAKRISDDDLVRYGVLRLTNSPELPADLRSTTDLGHRIGAYKAFLFSRLSSATPRTQAWVRDLFTTKGGPPDQPPAGTAAPTAAPAAPAAGAERPDDPRNVCSTIPWVYVLETFECLYTGDRFQIYYNIAEATGAKGLPPVFTRSTDTPDTVYQMVQGMESGFRTYDALGMGLLQPEGRLKMYVGHAFARGGGSTTPGDSPDPYENPMIFLPDSLENTGPDAEIAASRYNYLPRHELFHAYQYTTIDFLRAVPPSEETNWWMEATAEWATHKSFEADGTAWNGVPGEDVYYTRSLDRFLGQPHRALTAWDGWGALRQYSLFPLVQYLTERTDSRFVARTWGNYPDTADHIVDAVKRTLAGYGLDLSAVLLDFAIANYRIDAPKTVYSPQTGGQVTVPGYTDPDVTDGTWRKALTNAKTFPAEVIHDQYAGARPKRDRILMGGADGLPDTGPRTTLLQPGGTHYVDLVDNLGATPSDNPSVLRIQVRPGENLRYAVLTWRRGGQGAPAVARLDTFDATGSATVRLDDPDFVSTLVITRAELDGPPADAVEDVLAVTWEASLGLERPSNVTPDSAPVRVIAPRPGLPARYTFTGANEEYLYLSAKVNGPADYILRGWNGAEIARTEIRDSNADVHPLFIGPGPHGLFVYKGPGSLVFTVDVIPRSERPLDVTLRVFRYGAHSYTTTAADGPTGSVGTTVWGQRAWVRVPVTYGREFSTVFTHPNRAAVIATGSGGPDQLREYPPGAEQTVTEPRPAESTGEHWLHIIPLGNSGTDTPVTYQARAFGTVSTTATTADGRPNRITLPDSGRRTRLTFAGKPGQTLYASALDAAATGCAEATACRITGTLKAPNGDIVARGEFPVGATPPQPLTAFDRTPLTQDGPYTLELENRRMASATFTVAVFSTTAVPSGISMSGTPVGPITMPQGKQGTYAFTAAQGATHTITATVYQAPPPGSELPRYSPQPIACTGTIGYSVRDPFDREIASGTLSCGTGTPQTIAAALTIPLPGTYTVWLRAPGAGATVTVTAPKI</sequence>
<keyword evidence="2" id="KW-0732">Signal</keyword>
<evidence type="ECO:0000256" key="2">
    <source>
        <dbReference type="SAM" id="SignalP"/>
    </source>
</evidence>
<dbReference type="Proteomes" id="UP001165378">
    <property type="component" value="Unassembled WGS sequence"/>
</dbReference>
<dbReference type="AlphaFoldDB" id="A0AA41Q3R0"/>
<evidence type="ECO:0000256" key="1">
    <source>
        <dbReference type="SAM" id="MobiDB-lite"/>
    </source>
</evidence>
<evidence type="ECO:0000313" key="3">
    <source>
        <dbReference type="EMBL" id="MCF2530771.1"/>
    </source>
</evidence>
<evidence type="ECO:0000313" key="4">
    <source>
        <dbReference type="Proteomes" id="UP001165378"/>
    </source>
</evidence>